<dbReference type="EMBL" id="JAMZDX010000001">
    <property type="protein sequence ID" value="MCP2307014.1"/>
    <property type="molecule type" value="Genomic_DNA"/>
</dbReference>
<evidence type="ECO:0000313" key="4">
    <source>
        <dbReference type="Proteomes" id="UP001206483"/>
    </source>
</evidence>
<reference evidence="3 4" key="1">
    <citation type="submission" date="2022-06" db="EMBL/GenBank/DDBJ databases">
        <title>Sequencing the genomes of 1000 actinobacteria strains.</title>
        <authorList>
            <person name="Klenk H.-P."/>
        </authorList>
    </citation>
    <scope>NUCLEOTIDE SEQUENCE [LARGE SCALE GENOMIC DNA]</scope>
    <source>
        <strain evidence="3 4">DSM 41656</strain>
    </source>
</reference>
<feature type="region of interest" description="Disordered" evidence="1">
    <location>
        <begin position="55"/>
        <end position="101"/>
    </location>
</feature>
<name>A0ABT1IPH5_9ACTN</name>
<comment type="caution">
    <text evidence="3">The sequence shown here is derived from an EMBL/GenBank/DDBJ whole genome shotgun (WGS) entry which is preliminary data.</text>
</comment>
<sequence length="274" mass="28899">MPLSDDQPHTRTRLPVAEQSTHPVNGRQARPLRTLLTVIGVVTLLVLAISIANRGKPDPAKAGSATGSDHASAAGEPAPANTAATGQQPVTTTANGIANGFPHSDQGAQSAAANYAVALGSADMFRTDTRHTIVTTLADPTVLPQLQSRLDQAFTPETIAHFGLDAQGKAPKGQTFVSRIVPVGTRTTNQADTATRVEVWCTGLYGLAGETSTNPVSQDWYTLTLTMRWTGSDWKLTDFTRKAGPAPVPGDQQAATAKEITDAVQQFGGFRYAR</sequence>
<keyword evidence="2" id="KW-1133">Transmembrane helix</keyword>
<keyword evidence="2" id="KW-0812">Transmembrane</keyword>
<proteinExistence type="predicted"/>
<evidence type="ECO:0000256" key="2">
    <source>
        <dbReference type="SAM" id="Phobius"/>
    </source>
</evidence>
<gene>
    <name evidence="3" type="ORF">FHR36_000106</name>
</gene>
<feature type="compositionally biased region" description="Low complexity" evidence="1">
    <location>
        <begin position="71"/>
        <end position="86"/>
    </location>
</feature>
<evidence type="ECO:0000256" key="1">
    <source>
        <dbReference type="SAM" id="MobiDB-lite"/>
    </source>
</evidence>
<organism evidence="3 4">
    <name type="scientific">Kitasatospora paracochleata</name>
    <dbReference type="NCBI Taxonomy" id="58354"/>
    <lineage>
        <taxon>Bacteria</taxon>
        <taxon>Bacillati</taxon>
        <taxon>Actinomycetota</taxon>
        <taxon>Actinomycetes</taxon>
        <taxon>Kitasatosporales</taxon>
        <taxon>Streptomycetaceae</taxon>
        <taxon>Kitasatospora</taxon>
    </lineage>
</organism>
<protein>
    <recommendedName>
        <fullName evidence="5">Integral membrane protein</fullName>
    </recommendedName>
</protein>
<evidence type="ECO:0000313" key="3">
    <source>
        <dbReference type="EMBL" id="MCP2307014.1"/>
    </source>
</evidence>
<evidence type="ECO:0008006" key="5">
    <source>
        <dbReference type="Google" id="ProtNLM"/>
    </source>
</evidence>
<feature type="transmembrane region" description="Helical" evidence="2">
    <location>
        <begin position="32"/>
        <end position="52"/>
    </location>
</feature>
<dbReference type="RefSeq" id="WP_253792734.1">
    <property type="nucleotide sequence ID" value="NZ_BAAAUB010000031.1"/>
</dbReference>
<accession>A0ABT1IPH5</accession>
<dbReference type="Proteomes" id="UP001206483">
    <property type="component" value="Unassembled WGS sequence"/>
</dbReference>
<keyword evidence="2" id="KW-0472">Membrane</keyword>
<feature type="region of interest" description="Disordered" evidence="1">
    <location>
        <begin position="1"/>
        <end position="28"/>
    </location>
</feature>
<feature type="compositionally biased region" description="Polar residues" evidence="1">
    <location>
        <begin position="87"/>
        <end position="96"/>
    </location>
</feature>
<keyword evidence="4" id="KW-1185">Reference proteome</keyword>